<evidence type="ECO:0000256" key="18">
    <source>
        <dbReference type="SAM" id="SignalP"/>
    </source>
</evidence>
<feature type="binding site" evidence="15">
    <location>
        <position position="203"/>
    </location>
    <ligand>
        <name>Ca(2+)</name>
        <dbReference type="ChEBI" id="CHEBI:29108"/>
        <label>1</label>
    </ligand>
</feature>
<evidence type="ECO:0000256" key="15">
    <source>
        <dbReference type="PIRSR" id="PIRSR001024-3"/>
    </source>
</evidence>
<dbReference type="SMART" id="SM00642">
    <property type="entry name" value="Aamy"/>
    <property type="match status" value="1"/>
</dbReference>
<feature type="binding site" evidence="15">
    <location>
        <position position="258"/>
    </location>
    <ligand>
        <name>Ca(2+)</name>
        <dbReference type="ChEBI" id="CHEBI:29108"/>
        <label>2</label>
    </ligand>
</feature>
<keyword evidence="7" id="KW-0378">Hydrolase</keyword>
<evidence type="ECO:0000256" key="17">
    <source>
        <dbReference type="PIRSR" id="PIRSR001024-5"/>
    </source>
</evidence>
<comment type="catalytic activity">
    <reaction evidence="1">
        <text>Endohydrolysis of (1-&gt;4)-alpha-D-glucosidic linkages in polysaccharides containing three or more (1-&gt;4)-alpha-linked D-glucose units.</text>
        <dbReference type="EC" id="3.2.1.1"/>
    </reaction>
</comment>
<feature type="chain" id="PRO_5019146137" description="alpha-amylase" evidence="18">
    <location>
        <begin position="19"/>
        <end position="553"/>
    </location>
</feature>
<dbReference type="PANTHER" id="PTHR10357">
    <property type="entry name" value="ALPHA-AMYLASE FAMILY MEMBER"/>
    <property type="match status" value="1"/>
</dbReference>
<dbReference type="InterPro" id="IPR013780">
    <property type="entry name" value="Glyco_hydro_b"/>
</dbReference>
<dbReference type="GO" id="GO:0004556">
    <property type="term" value="F:alpha-amylase activity"/>
    <property type="evidence" value="ECO:0007669"/>
    <property type="project" value="UniProtKB-EC"/>
</dbReference>
<feature type="disulfide bond" evidence="16">
    <location>
        <begin position="472"/>
        <end position="511"/>
    </location>
</feature>
<evidence type="ECO:0000256" key="9">
    <source>
        <dbReference type="ARBA" id="ARBA00023157"/>
    </source>
</evidence>
<dbReference type="PIRSF" id="PIRSF001024">
    <property type="entry name" value="Alph-amyl_fung"/>
    <property type="match status" value="1"/>
</dbReference>
<evidence type="ECO:0000256" key="4">
    <source>
        <dbReference type="ARBA" id="ARBA00012595"/>
    </source>
</evidence>
<gene>
    <name evidence="20" type="ORF">EHS24_009421</name>
</gene>
<dbReference type="GO" id="GO:0005509">
    <property type="term" value="F:calcium ion binding"/>
    <property type="evidence" value="ECO:0007669"/>
    <property type="project" value="InterPro"/>
</dbReference>
<feature type="disulfide bond" evidence="16">
    <location>
        <begin position="179"/>
        <end position="192"/>
    </location>
</feature>
<dbReference type="InterPro" id="IPR013777">
    <property type="entry name" value="A-amylase-like"/>
</dbReference>
<feature type="domain" description="Glycosyl hydrolase family 13 catalytic" evidence="19">
    <location>
        <begin position="31"/>
        <end position="400"/>
    </location>
</feature>
<evidence type="ECO:0000256" key="3">
    <source>
        <dbReference type="ARBA" id="ARBA00008061"/>
    </source>
</evidence>
<evidence type="ECO:0000259" key="19">
    <source>
        <dbReference type="SMART" id="SM00642"/>
    </source>
</evidence>
<dbReference type="EMBL" id="RSCE01000009">
    <property type="protein sequence ID" value="RSH79765.1"/>
    <property type="molecule type" value="Genomic_DNA"/>
</dbReference>
<feature type="binding site" evidence="17">
    <location>
        <position position="108"/>
    </location>
    <ligand>
        <name>substrate</name>
    </ligand>
</feature>
<dbReference type="InterPro" id="IPR017853">
    <property type="entry name" value="GH"/>
</dbReference>
<evidence type="ECO:0000256" key="1">
    <source>
        <dbReference type="ARBA" id="ARBA00000548"/>
    </source>
</evidence>
<keyword evidence="10" id="KW-0325">Glycoprotein</keyword>
<dbReference type="InterPro" id="IPR015340">
    <property type="entry name" value="A_amylase_C_dom"/>
</dbReference>
<dbReference type="Pfam" id="PF00128">
    <property type="entry name" value="Alpha-amylase"/>
    <property type="match status" value="1"/>
</dbReference>
<keyword evidence="9 16" id="KW-1015">Disulfide bond</keyword>
<dbReference type="GO" id="GO:0016052">
    <property type="term" value="P:carbohydrate catabolic process"/>
    <property type="evidence" value="ECO:0007669"/>
    <property type="project" value="InterPro"/>
</dbReference>
<reference evidence="20 21" key="1">
    <citation type="submission" date="2018-11" db="EMBL/GenBank/DDBJ databases">
        <title>Genome sequence of Apiotrichum porosum DSM 27194.</title>
        <authorList>
            <person name="Aliyu H."/>
            <person name="Gorte O."/>
            <person name="Ochsenreither K."/>
        </authorList>
    </citation>
    <scope>NUCLEOTIDE SEQUENCE [LARGE SCALE GENOMIC DNA]</scope>
    <source>
        <strain evidence="20 21">DSM 27194</strain>
    </source>
</reference>
<evidence type="ECO:0000256" key="2">
    <source>
        <dbReference type="ARBA" id="ARBA00001913"/>
    </source>
</evidence>
<evidence type="ECO:0000256" key="16">
    <source>
        <dbReference type="PIRSR" id="PIRSR001024-4"/>
    </source>
</evidence>
<evidence type="ECO:0000256" key="6">
    <source>
        <dbReference type="ARBA" id="ARBA00022729"/>
    </source>
</evidence>
<accession>A0A427XLL7</accession>
<organism evidence="20 21">
    <name type="scientific">Apiotrichum porosum</name>
    <dbReference type="NCBI Taxonomy" id="105984"/>
    <lineage>
        <taxon>Eukaryota</taxon>
        <taxon>Fungi</taxon>
        <taxon>Dikarya</taxon>
        <taxon>Basidiomycota</taxon>
        <taxon>Agaricomycotina</taxon>
        <taxon>Tremellomycetes</taxon>
        <taxon>Trichosporonales</taxon>
        <taxon>Trichosporonaceae</taxon>
        <taxon>Apiotrichum</taxon>
    </lineage>
</organism>
<feature type="active site" description="Proton donor" evidence="13">
    <location>
        <position position="258"/>
    </location>
</feature>
<dbReference type="RefSeq" id="XP_028474874.1">
    <property type="nucleotide sequence ID" value="XM_028624706.1"/>
</dbReference>
<feature type="signal peptide" evidence="18">
    <location>
        <begin position="1"/>
        <end position="18"/>
    </location>
</feature>
<evidence type="ECO:0000313" key="20">
    <source>
        <dbReference type="EMBL" id="RSH79765.1"/>
    </source>
</evidence>
<dbReference type="STRING" id="105984.A0A427XLL7"/>
<keyword evidence="11" id="KW-0119">Carbohydrate metabolism</keyword>
<protein>
    <recommendedName>
        <fullName evidence="4">alpha-amylase</fullName>
        <ecNumber evidence="4">3.2.1.1</ecNumber>
    </recommendedName>
</protein>
<evidence type="ECO:0000256" key="14">
    <source>
        <dbReference type="PIRSR" id="PIRSR001024-2"/>
    </source>
</evidence>
<keyword evidence="12" id="KW-0326">Glycosidase</keyword>
<proteinExistence type="inferred from homology"/>
<dbReference type="Gene3D" id="3.20.20.80">
    <property type="entry name" value="Glycosidases"/>
    <property type="match status" value="1"/>
</dbReference>
<keyword evidence="8 15" id="KW-0106">Calcium</keyword>
<comment type="similarity">
    <text evidence="3">Belongs to the glycosyl hydrolase 13 family.</text>
</comment>
<evidence type="ECO:0000256" key="11">
    <source>
        <dbReference type="ARBA" id="ARBA00023277"/>
    </source>
</evidence>
<comment type="cofactor">
    <cofactor evidence="2">
        <name>Ca(2+)</name>
        <dbReference type="ChEBI" id="CHEBI:29108"/>
    </cofactor>
</comment>
<comment type="caution">
    <text evidence="20">The sequence shown here is derived from an EMBL/GenBank/DDBJ whole genome shotgun (WGS) entry which is preliminary data.</text>
</comment>
<keyword evidence="5 15" id="KW-0479">Metal-binding</keyword>
<feature type="site" description="Transition state stabilizer" evidence="14">
    <location>
        <position position="328"/>
    </location>
</feature>
<dbReference type="EC" id="3.2.1.1" evidence="4"/>
<evidence type="ECO:0000256" key="7">
    <source>
        <dbReference type="ARBA" id="ARBA00022801"/>
    </source>
</evidence>
<feature type="active site" description="Nucleophile" evidence="13">
    <location>
        <position position="234"/>
    </location>
</feature>
<dbReference type="SUPFAM" id="SSF51011">
    <property type="entry name" value="Glycosyl hydrolase domain"/>
    <property type="match status" value="1"/>
</dbReference>
<dbReference type="Gene3D" id="2.60.40.1180">
    <property type="entry name" value="Golgi alpha-mannosidase II"/>
    <property type="match status" value="1"/>
</dbReference>
<feature type="disulfide bond" evidence="16">
    <location>
        <begin position="55"/>
        <end position="63"/>
    </location>
</feature>
<feature type="binding site" evidence="15">
    <location>
        <position position="190"/>
    </location>
    <ligand>
        <name>Ca(2+)</name>
        <dbReference type="ChEBI" id="CHEBI:29108"/>
        <label>1</label>
    </ligand>
</feature>
<evidence type="ECO:0000256" key="10">
    <source>
        <dbReference type="ARBA" id="ARBA00023180"/>
    </source>
</evidence>
<dbReference type="GeneID" id="39593964"/>
<feature type="binding site" evidence="15">
    <location>
        <position position="234"/>
    </location>
    <ligand>
        <name>Ca(2+)</name>
        <dbReference type="ChEBI" id="CHEBI:29108"/>
        <label>2</label>
    </ligand>
</feature>
<dbReference type="CDD" id="cd11319">
    <property type="entry name" value="AmyAc_euk_AmyA"/>
    <property type="match status" value="1"/>
</dbReference>
<evidence type="ECO:0000256" key="8">
    <source>
        <dbReference type="ARBA" id="ARBA00022837"/>
    </source>
</evidence>
<dbReference type="PANTHER" id="PTHR10357:SF215">
    <property type="entry name" value="ALPHA-AMYLASE 1"/>
    <property type="match status" value="1"/>
</dbReference>
<dbReference type="Proteomes" id="UP000279236">
    <property type="component" value="Unassembled WGS sequence"/>
</dbReference>
<evidence type="ECO:0000256" key="12">
    <source>
        <dbReference type="ARBA" id="ARBA00023295"/>
    </source>
</evidence>
<feature type="binding site" evidence="17">
    <location>
        <position position="328"/>
    </location>
    <ligand>
        <name>substrate</name>
    </ligand>
</feature>
<keyword evidence="6 18" id="KW-0732">Signal</keyword>
<dbReference type="OrthoDB" id="204980at2759"/>
<dbReference type="Pfam" id="PF09260">
    <property type="entry name" value="A_amylase_dom_C"/>
    <property type="match status" value="1"/>
</dbReference>
<dbReference type="AlphaFoldDB" id="A0A427XLL7"/>
<feature type="binding site" evidence="17">
    <location>
        <position position="376"/>
    </location>
    <ligand>
        <name>substrate</name>
    </ligand>
</feature>
<dbReference type="SUPFAM" id="SSF51445">
    <property type="entry name" value="(Trans)glycosidases"/>
    <property type="match status" value="1"/>
</dbReference>
<feature type="binding site" evidence="17">
    <location>
        <position position="60"/>
    </location>
    <ligand>
        <name>substrate</name>
    </ligand>
</feature>
<dbReference type="InterPro" id="IPR006047">
    <property type="entry name" value="GH13_cat_dom"/>
</dbReference>
<evidence type="ECO:0000313" key="21">
    <source>
        <dbReference type="Proteomes" id="UP000279236"/>
    </source>
</evidence>
<feature type="binding site" evidence="15">
    <location>
        <position position="238"/>
    </location>
    <ligand>
        <name>Ca(2+)</name>
        <dbReference type="ChEBI" id="CHEBI:29108"/>
        <label>1</label>
    </ligand>
</feature>
<name>A0A427XLL7_9TREE</name>
<keyword evidence="21" id="KW-1185">Reference proteome</keyword>
<evidence type="ECO:0000256" key="13">
    <source>
        <dbReference type="PIRSR" id="PIRSR001024-1"/>
    </source>
</evidence>
<sequence>MRLSAAVLAAAAIQAVSAATAEEWRSRSIYQIITDRFAPVSDTAPALTSPLPDDCDPGQQTWCGGTWRSIIDKLDYIQNMGFDAIWISPVSRNIDVQTPYNYSYHGYWVNDPTSLNPRFGDSDDLLALSDAVHKRNMYLMVDIVVNNVPSLDNTTSQTADALVADDSFWQDPSYFHPICNIDYDNQTSVEYCWLETTNVSLMDVNTENAYVISTLQSWITSLVSTYSIDGLRIDAAKHVPGTFWPGFCGAAGVFCIGEVYTSDIGFGAEFQTEGWMDSILGYPYYYGLMDAFSVAPMGNMSSYITIAQSVLNSFPHPEYLGNFLENHDLARFRNLTVDPRLGQNAMVAQFLFEGMPVAYYGQEQDMAEGSRDPYNRAALWPLGYENGTTTELILRLNTIRHKMIEQNMTWNGETYMDARSSFIAYTDYDVAIRKGPIISVLTNRGSPTQNVSFGVPSTGWARNEAVVDLLTCNEFATGSGGSISVSYSADGYGGLPYVFMLVSDARTLNICTNDEMGILSGTAEVPVGAASANFPSTAMILAATIGAASLALL</sequence>
<evidence type="ECO:0000256" key="5">
    <source>
        <dbReference type="ARBA" id="ARBA00022723"/>
    </source>
</evidence>
<feature type="binding site" evidence="15">
    <location>
        <position position="146"/>
    </location>
    <ligand>
        <name>Ca(2+)</name>
        <dbReference type="ChEBI" id="CHEBI:29108"/>
        <label>1</label>
    </ligand>
</feature>
<feature type="binding site" evidence="17">
    <location>
        <position position="232"/>
    </location>
    <ligand>
        <name>substrate</name>
    </ligand>
</feature>